<dbReference type="AlphaFoldDB" id="A0A401TA36"/>
<dbReference type="EMBL" id="BEZZ01028881">
    <property type="protein sequence ID" value="GCC39462.1"/>
    <property type="molecule type" value="Genomic_DNA"/>
</dbReference>
<comment type="caution">
    <text evidence="1">The sequence shown here is derived from an EMBL/GenBank/DDBJ whole genome shotgun (WGS) entry which is preliminary data.</text>
</comment>
<proteinExistence type="predicted"/>
<protein>
    <submittedName>
        <fullName evidence="1">Uncharacterized protein</fullName>
    </submittedName>
</protein>
<evidence type="ECO:0000313" key="1">
    <source>
        <dbReference type="EMBL" id="GCC39462.1"/>
    </source>
</evidence>
<evidence type="ECO:0000313" key="2">
    <source>
        <dbReference type="Proteomes" id="UP000287033"/>
    </source>
</evidence>
<feature type="non-terminal residue" evidence="1">
    <location>
        <position position="1"/>
    </location>
</feature>
<accession>A0A401TA36</accession>
<dbReference type="Proteomes" id="UP000287033">
    <property type="component" value="Unassembled WGS sequence"/>
</dbReference>
<keyword evidence="2" id="KW-1185">Reference proteome</keyword>
<name>A0A401TA36_CHIPU</name>
<organism evidence="1 2">
    <name type="scientific">Chiloscyllium punctatum</name>
    <name type="common">Brownbanded bambooshark</name>
    <name type="synonym">Hemiscyllium punctatum</name>
    <dbReference type="NCBI Taxonomy" id="137246"/>
    <lineage>
        <taxon>Eukaryota</taxon>
        <taxon>Metazoa</taxon>
        <taxon>Chordata</taxon>
        <taxon>Craniata</taxon>
        <taxon>Vertebrata</taxon>
        <taxon>Chondrichthyes</taxon>
        <taxon>Elasmobranchii</taxon>
        <taxon>Galeomorphii</taxon>
        <taxon>Galeoidea</taxon>
        <taxon>Orectolobiformes</taxon>
        <taxon>Hemiscylliidae</taxon>
        <taxon>Chiloscyllium</taxon>
    </lineage>
</organism>
<reference evidence="1 2" key="1">
    <citation type="journal article" date="2018" name="Nat. Ecol. Evol.">
        <title>Shark genomes provide insights into elasmobranch evolution and the origin of vertebrates.</title>
        <authorList>
            <person name="Hara Y"/>
            <person name="Yamaguchi K"/>
            <person name="Onimaru K"/>
            <person name="Kadota M"/>
            <person name="Koyanagi M"/>
            <person name="Keeley SD"/>
            <person name="Tatsumi K"/>
            <person name="Tanaka K"/>
            <person name="Motone F"/>
            <person name="Kageyama Y"/>
            <person name="Nozu R"/>
            <person name="Adachi N"/>
            <person name="Nishimura O"/>
            <person name="Nakagawa R"/>
            <person name="Tanegashima C"/>
            <person name="Kiyatake I"/>
            <person name="Matsumoto R"/>
            <person name="Murakumo K"/>
            <person name="Nishida K"/>
            <person name="Terakita A"/>
            <person name="Kuratani S"/>
            <person name="Sato K"/>
            <person name="Hyodo S Kuraku.S."/>
        </authorList>
    </citation>
    <scope>NUCLEOTIDE SEQUENCE [LARGE SCALE GENOMIC DNA]</scope>
</reference>
<sequence length="113" mass="11537">YLILSGLKSPLTLRVPIPALIEECPAPAPAQVVLDPPVNGDCGQGEAAGVDGQVDEEMDELAHEGAEDPGVQGVDGALEGHTAQDETEVGNAQVQDEQVGGVAGHLAIPKEHS</sequence>
<gene>
    <name evidence="1" type="ORF">chiPu_0023896</name>
</gene>